<dbReference type="InterPro" id="IPR050865">
    <property type="entry name" value="BEACH_Domain"/>
</dbReference>
<evidence type="ECO:0000259" key="2">
    <source>
        <dbReference type="PROSITE" id="PS50197"/>
    </source>
</evidence>
<feature type="domain" description="BEACH" evidence="2">
    <location>
        <begin position="3201"/>
        <end position="3480"/>
    </location>
</feature>
<name>A0A4Z1SXT1_GIAMU</name>
<dbReference type="InterPro" id="IPR000409">
    <property type="entry name" value="BEACH_dom"/>
</dbReference>
<dbReference type="InterPro" id="IPR036372">
    <property type="entry name" value="BEACH_dom_sf"/>
</dbReference>
<feature type="transmembrane region" description="Helical" evidence="1">
    <location>
        <begin position="672"/>
        <end position="692"/>
    </location>
</feature>
<dbReference type="PROSITE" id="PS50197">
    <property type="entry name" value="BEACH"/>
    <property type="match status" value="1"/>
</dbReference>
<reference evidence="3 4" key="1">
    <citation type="submission" date="2019-05" db="EMBL/GenBank/DDBJ databases">
        <title>The compact genome of Giardia muris reveals important steps in the evolution of intestinal protozoan parasites.</title>
        <authorList>
            <person name="Xu F."/>
            <person name="Jimenez-Gonzalez A."/>
            <person name="Einarsson E."/>
            <person name="Astvaldsson A."/>
            <person name="Peirasmaki D."/>
            <person name="Eckmann L."/>
            <person name="Andersson J.O."/>
            <person name="Svard S.G."/>
            <person name="Jerlstrom-Hultqvist J."/>
        </authorList>
    </citation>
    <scope>NUCLEOTIDE SEQUENCE [LARGE SCALE GENOMIC DNA]</scope>
    <source>
        <strain evidence="3 4">Roberts-Thomson</strain>
    </source>
</reference>
<dbReference type="SUPFAM" id="SSF50978">
    <property type="entry name" value="WD40 repeat-like"/>
    <property type="match status" value="1"/>
</dbReference>
<dbReference type="SUPFAM" id="SSF81837">
    <property type="entry name" value="BEACH domain"/>
    <property type="match status" value="1"/>
</dbReference>
<gene>
    <name evidence="3" type="ORF">GMRT_16279</name>
</gene>
<dbReference type="PANTHER" id="PTHR13743:SF112">
    <property type="entry name" value="BEACH DOMAIN-CONTAINING PROTEIN"/>
    <property type="match status" value="1"/>
</dbReference>
<dbReference type="SMART" id="SM01026">
    <property type="entry name" value="Beach"/>
    <property type="match status" value="1"/>
</dbReference>
<protein>
    <submittedName>
        <fullName evidence="3">Lipopolysaccharide-responsive and beige-like anchor protein</fullName>
    </submittedName>
</protein>
<dbReference type="Pfam" id="PF02138">
    <property type="entry name" value="Beach"/>
    <property type="match status" value="1"/>
</dbReference>
<evidence type="ECO:0000313" key="3">
    <source>
        <dbReference type="EMBL" id="TNJ29625.1"/>
    </source>
</evidence>
<dbReference type="Gene3D" id="1.10.1540.10">
    <property type="entry name" value="BEACH domain"/>
    <property type="match status" value="1"/>
</dbReference>
<evidence type="ECO:0000313" key="4">
    <source>
        <dbReference type="Proteomes" id="UP000315496"/>
    </source>
</evidence>
<dbReference type="VEuPathDB" id="GiardiaDB:GMRT_16279"/>
<keyword evidence="1" id="KW-0812">Transmembrane</keyword>
<dbReference type="OrthoDB" id="10255339at2759"/>
<dbReference type="InterPro" id="IPR036322">
    <property type="entry name" value="WD40_repeat_dom_sf"/>
</dbReference>
<dbReference type="PANTHER" id="PTHR13743">
    <property type="entry name" value="BEIGE/BEACH-RELATED"/>
    <property type="match status" value="1"/>
</dbReference>
<feature type="transmembrane region" description="Helical" evidence="1">
    <location>
        <begin position="840"/>
        <end position="862"/>
    </location>
</feature>
<sequence length="3950" mass="441078">MSERSAYAALCSALRRYAITFIKTGSEPPAPSLDVLKREVSLEKAVDVQYAPYAAYLVGSSILKQSPGADSLLRHIIEATKSGSERYQDAFFWGLAASPVLDHVLDAALAITSLHDSALQVSTVLFEKSIIATPRTYFRKLSEILKDYSDVTATLNSVEGQGETATNIYAQLCISLLLSFVRSCISFKSGSIPRLIGIPRALVSYQATSEMTVDMVNGFGLDSYMILTTELVPSKNAKKHYKSLETMEKIPFHLTRDGLTLPIVSSQQLSHQDSGLPNEIRTYLQELNLRRHIFFVSDNMQLFAYSPFNSRVSSVQDFDCFMKELVKYTSECMNLESVGVLDSCAANVAEALFRSAICRGTTECLVEDGWVLLEAILAALLREDPTTFQKHFSLMYLLVFEPLSPEDVRTVLSSVERPDISLVATLWDAYIPSNTGLERLASVLMHIGRLEGLNKSSLTAYQKIVQDSLKLIVTIAQRSSGAFAFFEGCQEFAKFIIMVSAGYPTSIGMESAYEFLNALLLYSTSRKDAPNVYGLFNELLAASETPYKTVGYLRTLTELSSKKGVRLPLLEASRLLDTLYKMLDGEFPAQASLVIQFAQVIGDFTNKVTFERFLEYGRAECSGLLVSRAVLLGAVLLQDSEWNQPIKNLNILCGYLVRAIGRFWAQEEQVDIGMGTILSIFDIVLLIHLYVFSNTLAMRTSFLQLLVRNSFDIAFQALLKTQPVLCAVFLAAWIHGTIPRLFCNQEVEEQEGMVDPNDALSEYRDKLINSFVEAARNDRKLYRLLVVLACPDGYFATAPVCPQFLTDINVLNYYLTCLSSRSYFWETEKISTSDFSQGMVIRYFSFLLPILLGGFYNTFLMLPDNEKQRVLPLMLLHPPRSLRRWLSHQLLEANENALTVLRTLHNFYGELGRVRPEPLPLPQMEVHSFFMYTEKLPGITTINGTATWVSGPFSAGMNERYLRALHLLLGGTVIRSTNGSIHISITSTTDTTPILSFRISLETGELHLCLEKTSYHMECTLPARVCQMSRLRMGLALSGFGLTDRRSNLSSYVLGRPTDSPCGITLSLNGHCFIIRCKKMPTLTLPFKVECNTFGALALNRLVASPIILTPMQVESLWHGAYVNPYCLFSTTQEPLISSEDSMSLVTSKLPSPASINIQTLIGSLMEFTNVLSNDLDLPALLFKYLASATPKDIWEEKLFKECEVLCEQSASLRFKLFFCTSCGSAIEAHYLLFDMLELLMNEMTRQEIPLINLLEVLSTLVSKTLPGYSPQCPICNNTPSSNHLVPPKVDLESMQLPYDPHSHTSAQSFLYHQELEKTPEELIFRTLRAGIRSTSTPMTDLNFPLNHLVSVVPQSSLYWYSLFLEAVNQSDRPNGLEDVLYRLGYTEPTVQIPFYSGLALLTLIVRVLGKILTLDECRTFLTTPPGQEEGPLDVQLDKLQQRLKDFFCARLVRQTAEAEEVYRELRATGILGSINQVLQPHDRTNLYSPHFIALLYIYKIPHSLPRAGLELLHGEVSVVRSLIFGETDPTTHSLLRKHGGIEGTVLISRCWRLLSRSYSPIIQPSSTPLVHAFGLGTSLTQHGSGSSCFLHSSADTNTKLFYKIVAESLTSESIFGTLNPISMIRGAAFPLTSERPVESHTVLPTLTILIQSGAERDDICMAFQVMMSLVADEEDALSGFRTVLALLSHIGQVAFVDTLCDSLIATLITHRWVYAIPRLWSPELLAIPCANDSIPDHVIKHVTSLSANSYAILSGLLEPSFLENDVCGLLSAYISHAIVHKPGYETLAQEYSESLRLHLSKLMGLTRETSLSVTIALIATIWSIADSIQNRVGCASGTFESLLLYTTLAELYFSITPILVSQFQQGDLLLLSSVISFIPMRYLLQHLLTIGRTLIEQWHSSEGGEELVTIARPAFQAILQLFIIILLTVVTFVESLVPETTECICSLMQSIITSGFEAAANLPLLTPTIDAFLSSLLSLLAIYIFYTPKTALRLFSPKNAMSFTFESVEATPSVVCMQALSILIPTTRCLQSLTYTAVAPLPRTFDCLVHPLTSLLTGCLSAETFKYCVGDLTSMLAPAQFLLQPSFTVGEIVVEGRRILSEGRCFVEMASPEEFSVYRNIQEFDHTLQVCYHVIASSELRRKFYLELGHIQRGEKSGDPTDQFYARGSRLISVAAHLHASCYNVLTGLGITDEIRKVSDDSELWPLSVAATDVKVMRSLAFLALKHVMGDSVSRASATVSIFISLLLTEHCSFGLLNCTSECPTPALLQGMEFLTFLCSCFVGTRPEEHSNLHYLPITQSIAVATHDENVCAYDQAIRDVHAFIVDTLQSKLNNAGSFFDTVFSAVTRLVARLWDATGTEESTETLLEACHRLFAAAFLAIIRVLASIVRTLDTPDVLLVMLTLYLSIHALAQETLLAERYNSLLAEILSLDLVRDAVKGSLGPPTRHNHTLDALLGMLEVDKSICAVCGIYLSGRPPRYNARLQLYKSYSAMLDFVTTQPLVGDSEGECSPSNTSPQKGRSALLECFGWSFNFSRFKVAQNLVNLLIRVCIESASLCGSAGRFIRRALPVDTNLFFYVLGAVLKLGNIQCISTLMTTIYGPEDNSDALHEILTNYRKADCIIQSTLQTYRFTRLVHAETYLYGFASLCSESMAFSACVSLAAQSSHSGACASSRNRLTTLVRRPSLPLFSRVPDIRSYLHISKELQRLFYFGGALHRTAGYVQANFELPLHIRSLMVPTTSFNDNIPTGLVLSFIYQHFKELIRRALTIHGSIRLGDVLPPDDRLLASALVSQTTSMLVPCEGTLIFSTRDVYFLPGWRILASETTYMVRGHTFTLPSVQEEATSVVPEKGESKLLSSLRGLVRSLASITKTPESDTTPIKPAPETPLRRLLTQITEHSCYLHNRPFSEYRIRPIVHIPESHTVQASLEQSCIADPERLHAVTDGWDENRILDLFSIVKHSFTDIEAVVWRNVARRPTCLDIAMSSKSVFSYEILDHISSASMRLLYYRDDDAFMTLVQEECRNGFTPKSLERFMTARLAIQGSAVLSASHIVLSLASLPQHPELILPSEKTFEHYLSRWQSTLKAFTTTSVTTDPSLLTLEQGLYAHPYEFILPQRINAMKSAYMDSFANVVQVLNMQICDIIDLIRESVTHLRETDRQVVSYSKSTYFTSQLLKTYHAEERATSSFTEAFKGHKTEEWSDFANEVTPIVLFYVGKLSSFGLIMSMNALAGRRSSDFSMYPVLPWMQNRTLSKAIIDQTQAKHDKYLERYDETASTPFLAGSFFSAPGLVVGMLLRMQPFTSSTLYLHGGRFDVPDRIFSNLEETWRGVAEHVLADCREFIPDIVHSPNALINESQHDFGICSNGVAIEDVVCSTYNADRCHIAASVLDTYLHVMLASLLYRFDLERADPLDWLRLVFGDLRQSFEHFNLFYWLTEHDSVVLDCIANLTTRVSTYSQLKGFGTGSENVLFPTSTLQSFVEKLRARGDDFVGQTSRKVRIYDYFESLTDLLRVARVGDFVSIKYRGEEEYVATACVSRRIFAVPCYLLSKAHGSDPSPGDRVDPLKGLYVLSPTSLLVLLQERRYVAIYDQKYAVCRSIDVIRLCVRNARHYLTITAIYPLCMMFVVVLSDESCYLIRLKPEPEAIQLEVPGQIITVTGSTDHGVLLVSYLERRDEQSVTRHILYNIQTGEPMTLVHRIITPRGPHSATCTQVCDLGGRIWIGENNTVACWTLSGALLYFIVAPSPLTAMLAISHEYLVLGSIGGRIFIYTLDPTRITDVVRVQITSNVTVDGEPGRLESLLCMPQATRPTVQDAISHTRYFRKRNVMVLRPTLLIELQCATTQTIHSIKLDPKHTSLLFNDRYALSLSPFIIDSPIYEGPQPRHPRHSCLTCSRPDASHYCVICANHFCPEHAPMTDIYAPYQAYPTPAHMKICKECQAKVANKGD</sequence>
<dbReference type="EMBL" id="VDLU01000001">
    <property type="protein sequence ID" value="TNJ29625.1"/>
    <property type="molecule type" value="Genomic_DNA"/>
</dbReference>
<proteinExistence type="predicted"/>
<keyword evidence="1" id="KW-0472">Membrane</keyword>
<evidence type="ECO:0000256" key="1">
    <source>
        <dbReference type="SAM" id="Phobius"/>
    </source>
</evidence>
<dbReference type="Proteomes" id="UP000315496">
    <property type="component" value="Chromosome 1"/>
</dbReference>
<accession>A0A4Z1SXT1</accession>
<organism evidence="3 4">
    <name type="scientific">Giardia muris</name>
    <dbReference type="NCBI Taxonomy" id="5742"/>
    <lineage>
        <taxon>Eukaryota</taxon>
        <taxon>Metamonada</taxon>
        <taxon>Diplomonadida</taxon>
        <taxon>Hexamitidae</taxon>
        <taxon>Giardiinae</taxon>
        <taxon>Giardia</taxon>
    </lineage>
</organism>
<keyword evidence="4" id="KW-1185">Reference proteome</keyword>
<comment type="caution">
    <text evidence="3">The sequence shown here is derived from an EMBL/GenBank/DDBJ whole genome shotgun (WGS) entry which is preliminary data.</text>
</comment>
<keyword evidence="1" id="KW-1133">Transmembrane helix</keyword>